<feature type="transmembrane region" description="Helical" evidence="9">
    <location>
        <begin position="119"/>
        <end position="138"/>
    </location>
</feature>
<feature type="transmembrane region" description="Helical" evidence="9">
    <location>
        <begin position="144"/>
        <end position="164"/>
    </location>
</feature>
<evidence type="ECO:0000256" key="2">
    <source>
        <dbReference type="ARBA" id="ARBA00022475"/>
    </source>
</evidence>
<protein>
    <submittedName>
        <fullName evidence="12">4-amino-4-deoxy-L-arabinose transferase</fullName>
    </submittedName>
</protein>
<gene>
    <name evidence="12" type="ORF">GA0070603_0088</name>
</gene>
<dbReference type="PANTHER" id="PTHR33908:SF3">
    <property type="entry name" value="UNDECAPRENYL PHOSPHATE-ALPHA-4-AMINO-4-DEOXY-L-ARABINOSE ARABINOSYL TRANSFERASE"/>
    <property type="match status" value="1"/>
</dbReference>
<name>A0A1C6TWB8_9ACTN</name>
<feature type="transmembrane region" description="Helical" evidence="9">
    <location>
        <begin position="387"/>
        <end position="408"/>
    </location>
</feature>
<keyword evidence="13" id="KW-1185">Reference proteome</keyword>
<dbReference type="InterPro" id="IPR050297">
    <property type="entry name" value="LipidA_mod_glycosyltrf_83"/>
</dbReference>
<feature type="transmembrane region" description="Helical" evidence="9">
    <location>
        <begin position="211"/>
        <end position="228"/>
    </location>
</feature>
<feature type="transmembrane region" description="Helical" evidence="9">
    <location>
        <begin position="484"/>
        <end position="505"/>
    </location>
</feature>
<proteinExistence type="predicted"/>
<dbReference type="GeneID" id="43276775"/>
<dbReference type="InterPro" id="IPR056785">
    <property type="entry name" value="YkcA/B-like_C"/>
</dbReference>
<evidence type="ECO:0000259" key="10">
    <source>
        <dbReference type="Pfam" id="PF13231"/>
    </source>
</evidence>
<dbReference type="GO" id="GO:0009103">
    <property type="term" value="P:lipopolysaccharide biosynthetic process"/>
    <property type="evidence" value="ECO:0007669"/>
    <property type="project" value="UniProtKB-ARBA"/>
</dbReference>
<feature type="transmembrane region" description="Helical" evidence="9">
    <location>
        <begin position="329"/>
        <end position="349"/>
    </location>
</feature>
<organism evidence="12 13">
    <name type="scientific">Micromonospora chersina</name>
    <dbReference type="NCBI Taxonomy" id="47854"/>
    <lineage>
        <taxon>Bacteria</taxon>
        <taxon>Bacillati</taxon>
        <taxon>Actinomycetota</taxon>
        <taxon>Actinomycetes</taxon>
        <taxon>Micromonosporales</taxon>
        <taxon>Micromonosporaceae</taxon>
        <taxon>Micromonospora</taxon>
    </lineage>
</organism>
<sequence length="659" mass="69224">MADAATVTRAQPAPERAVDTPTRASRLRFWRSPGDQPRWARPALLAVAALAAVVYGWQVRHAGYAEYYAVAVRSMSVSWRAFLFGAFDPGATVTVDKLAGAFLPQALAARVFGFHPWSLALPQVVEGVVSVLVLYRLVRRWCGAPAGLLAAAMFALTPIVASMFGHPMEDAALTMCLVLAADAFVAALAGARTGRLALAGVWVGLGFQAKMLQSWLVLPAFALTWLAFAPASRRRRLGQVALAGAATVAVSLAWVLLLTVVPAGDRPYVDGTTNDSAVAMVFGYNGLDRFGAHVPGTVESGFTTPDPAGPADAAASPAGSWHKLADPGYATQIGWLYPLALAGLVVGLLRHRRAGRADPVRAGFVLWGGWLATAVVVFSGMTLTHRAYLATLAPPLAALAAAGVVLSWRALRDRWATWLLPAVLLVQLVWTAHLAGRYAGFLPWLTWPALATAAAATVALVVVGRRPLRDPGAPAVAGRRTERSWRAVAALGVAAVLAVPAAWGLSVLDRRYAGTAFDAGAGPSGPVGLALDADTTDTLTAPRRRLDDYLLAHRGGARYVAATSSWRTASQFVLPTGQPFLPLGGYSGLVPQPTVAELRALIDAGELRFVLLGGIGGLGTTDSELSRIMTWVLSSCREVPAAEHGGGDELLVYRCGPGS</sequence>
<keyword evidence="2" id="KW-1003">Cell membrane</keyword>
<dbReference type="GO" id="GO:0005886">
    <property type="term" value="C:plasma membrane"/>
    <property type="evidence" value="ECO:0007669"/>
    <property type="project" value="UniProtKB-SubCell"/>
</dbReference>
<feature type="transmembrane region" description="Helical" evidence="9">
    <location>
        <begin position="415"/>
        <end position="435"/>
    </location>
</feature>
<dbReference type="RefSeq" id="WP_208862766.1">
    <property type="nucleotide sequence ID" value="NZ_FMIB01000002.1"/>
</dbReference>
<feature type="region of interest" description="Disordered" evidence="8">
    <location>
        <begin position="1"/>
        <end position="21"/>
    </location>
</feature>
<evidence type="ECO:0000256" key="7">
    <source>
        <dbReference type="ARBA" id="ARBA00023136"/>
    </source>
</evidence>
<keyword evidence="5 9" id="KW-0812">Transmembrane</keyword>
<dbReference type="InterPro" id="IPR038731">
    <property type="entry name" value="RgtA/B/C-like"/>
</dbReference>
<accession>A0A1C6TWB8</accession>
<dbReference type="STRING" id="47854.GA0070603_0088"/>
<evidence type="ECO:0000313" key="12">
    <source>
        <dbReference type="EMBL" id="SCL46122.1"/>
    </source>
</evidence>
<reference evidence="13" key="1">
    <citation type="submission" date="2016-06" db="EMBL/GenBank/DDBJ databases">
        <authorList>
            <person name="Varghese N."/>
            <person name="Submissions Spin"/>
        </authorList>
    </citation>
    <scope>NUCLEOTIDE SEQUENCE [LARGE SCALE GENOMIC DNA]</scope>
    <source>
        <strain evidence="13">DSM 44151</strain>
    </source>
</reference>
<dbReference type="EMBL" id="FMIB01000002">
    <property type="protein sequence ID" value="SCL46122.1"/>
    <property type="molecule type" value="Genomic_DNA"/>
</dbReference>
<evidence type="ECO:0000256" key="1">
    <source>
        <dbReference type="ARBA" id="ARBA00004651"/>
    </source>
</evidence>
<feature type="transmembrane region" description="Helical" evidence="9">
    <location>
        <begin position="361"/>
        <end position="381"/>
    </location>
</feature>
<evidence type="ECO:0000256" key="4">
    <source>
        <dbReference type="ARBA" id="ARBA00022679"/>
    </source>
</evidence>
<dbReference type="Pfam" id="PF13231">
    <property type="entry name" value="PMT_2"/>
    <property type="match status" value="1"/>
</dbReference>
<keyword evidence="3" id="KW-0328">Glycosyltransferase</keyword>
<evidence type="ECO:0000256" key="8">
    <source>
        <dbReference type="SAM" id="MobiDB-lite"/>
    </source>
</evidence>
<evidence type="ECO:0000259" key="11">
    <source>
        <dbReference type="Pfam" id="PF24878"/>
    </source>
</evidence>
<evidence type="ECO:0000256" key="5">
    <source>
        <dbReference type="ARBA" id="ARBA00022692"/>
    </source>
</evidence>
<dbReference type="Pfam" id="PF24878">
    <property type="entry name" value="YkcB_C"/>
    <property type="match status" value="1"/>
</dbReference>
<dbReference type="GO" id="GO:0010041">
    <property type="term" value="P:response to iron(III) ion"/>
    <property type="evidence" value="ECO:0007669"/>
    <property type="project" value="TreeGrafter"/>
</dbReference>
<feature type="transmembrane region" description="Helical" evidence="9">
    <location>
        <begin position="39"/>
        <end position="57"/>
    </location>
</feature>
<evidence type="ECO:0000313" key="13">
    <source>
        <dbReference type="Proteomes" id="UP000198605"/>
    </source>
</evidence>
<dbReference type="PANTHER" id="PTHR33908">
    <property type="entry name" value="MANNOSYLTRANSFERASE YKCB-RELATED"/>
    <property type="match status" value="1"/>
</dbReference>
<feature type="domain" description="Putative mannosyltransferase YkcA/B-like C-terminal" evidence="11">
    <location>
        <begin position="547"/>
        <end position="632"/>
    </location>
</feature>
<evidence type="ECO:0000256" key="6">
    <source>
        <dbReference type="ARBA" id="ARBA00022989"/>
    </source>
</evidence>
<dbReference type="GO" id="GO:0016763">
    <property type="term" value="F:pentosyltransferase activity"/>
    <property type="evidence" value="ECO:0007669"/>
    <property type="project" value="TreeGrafter"/>
</dbReference>
<feature type="transmembrane region" description="Helical" evidence="9">
    <location>
        <begin position="441"/>
        <end position="463"/>
    </location>
</feature>
<feature type="transmembrane region" description="Helical" evidence="9">
    <location>
        <begin position="240"/>
        <end position="261"/>
    </location>
</feature>
<keyword evidence="6 9" id="KW-1133">Transmembrane helix</keyword>
<keyword evidence="7 9" id="KW-0472">Membrane</keyword>
<keyword evidence="4 12" id="KW-0808">Transferase</keyword>
<comment type="subcellular location">
    <subcellularLocation>
        <location evidence="1">Cell membrane</location>
        <topology evidence="1">Multi-pass membrane protein</topology>
    </subcellularLocation>
</comment>
<feature type="domain" description="Glycosyltransferase RgtA/B/C/D-like" evidence="10">
    <location>
        <begin position="105"/>
        <end position="253"/>
    </location>
</feature>
<evidence type="ECO:0000256" key="3">
    <source>
        <dbReference type="ARBA" id="ARBA00022676"/>
    </source>
</evidence>
<dbReference type="Proteomes" id="UP000198605">
    <property type="component" value="Unassembled WGS sequence"/>
</dbReference>
<dbReference type="AlphaFoldDB" id="A0A1C6TWB8"/>
<evidence type="ECO:0000256" key="9">
    <source>
        <dbReference type="SAM" id="Phobius"/>
    </source>
</evidence>